<feature type="region of interest" description="Disordered" evidence="1">
    <location>
        <begin position="16"/>
        <end position="73"/>
    </location>
</feature>
<dbReference type="EMBL" id="BNJQ01000014">
    <property type="protein sequence ID" value="GHP06895.1"/>
    <property type="molecule type" value="Genomic_DNA"/>
</dbReference>
<feature type="region of interest" description="Disordered" evidence="1">
    <location>
        <begin position="351"/>
        <end position="397"/>
    </location>
</feature>
<feature type="compositionally biased region" description="Acidic residues" evidence="1">
    <location>
        <begin position="351"/>
        <end position="390"/>
    </location>
</feature>
<keyword evidence="3" id="KW-1185">Reference proteome</keyword>
<accession>A0A830HJI6</accession>
<gene>
    <name evidence="2" type="ORF">PPROV_000563900</name>
</gene>
<sequence length="397" mass="42759">MSMSSDPSAMLAAFIQQQMQDVQEEGAGGGPQRRSTPGGGHVFRMPDALLQQLRQQATQAQQQQRGGEGEEEEDATFMTMRISGGAGDGPVDVSRVRVVGPGSMQPASAANLPPSFVQSMVEQGVDISNLVVDEDPMGFGAELAELASIITLDGSGWNNEMTQALNEMCSMLGLGTIQMAEDNDIHLALASALKRDDAPSEVKATAAQGLGTLIGLSLECDRTVWAPVPGMPARGRPTNRTSMMEKVHRTLPYAALNEMLDSDHLPSLRYGALLACNLSIAFRGTNPEAEDTTMNALGADGLIEHGVLTRLIGVMQLAGLNEDLKRARWHARGAVRNCVVYLMELLRTTTEEDDIRTDDEEEYEEGESDDDDDDESDDAWVTDDDDDESGEQGLSVD</sequence>
<comment type="caution">
    <text evidence="2">The sequence shown here is derived from an EMBL/GenBank/DDBJ whole genome shotgun (WGS) entry which is preliminary data.</text>
</comment>
<evidence type="ECO:0000313" key="2">
    <source>
        <dbReference type="EMBL" id="GHP06895.1"/>
    </source>
</evidence>
<dbReference type="AlphaFoldDB" id="A0A830HJI6"/>
<dbReference type="Proteomes" id="UP000660262">
    <property type="component" value="Unassembled WGS sequence"/>
</dbReference>
<reference evidence="2" key="1">
    <citation type="submission" date="2020-10" db="EMBL/GenBank/DDBJ databases">
        <title>Unveiling of a novel bifunctional photoreceptor, Dualchrome1, isolated from a cosmopolitan green alga.</title>
        <authorList>
            <person name="Suzuki S."/>
            <person name="Kawachi M."/>
        </authorList>
    </citation>
    <scope>NUCLEOTIDE SEQUENCE</scope>
    <source>
        <strain evidence="2">NIES 2893</strain>
    </source>
</reference>
<feature type="compositionally biased region" description="Gly residues" evidence="1">
    <location>
        <begin position="26"/>
        <end position="41"/>
    </location>
</feature>
<feature type="compositionally biased region" description="Low complexity" evidence="1">
    <location>
        <begin position="48"/>
        <end position="65"/>
    </location>
</feature>
<evidence type="ECO:0000256" key="1">
    <source>
        <dbReference type="SAM" id="MobiDB-lite"/>
    </source>
</evidence>
<protein>
    <submittedName>
        <fullName evidence="2">Uncharacterized protein</fullName>
    </submittedName>
</protein>
<organism evidence="2 3">
    <name type="scientific">Pycnococcus provasolii</name>
    <dbReference type="NCBI Taxonomy" id="41880"/>
    <lineage>
        <taxon>Eukaryota</taxon>
        <taxon>Viridiplantae</taxon>
        <taxon>Chlorophyta</taxon>
        <taxon>Pseudoscourfieldiophyceae</taxon>
        <taxon>Pseudoscourfieldiales</taxon>
        <taxon>Pycnococcaceae</taxon>
        <taxon>Pycnococcus</taxon>
    </lineage>
</organism>
<proteinExistence type="predicted"/>
<evidence type="ECO:0000313" key="3">
    <source>
        <dbReference type="Proteomes" id="UP000660262"/>
    </source>
</evidence>
<name>A0A830HJI6_9CHLO</name>